<reference evidence="1" key="1">
    <citation type="submission" date="2024-07" db="EMBL/GenBank/DDBJ databases">
        <title>A survey of Mimosa microsymbionts across Brazilian biomes reveals a high diversity of Paraburkholderia nodulating endemic species, but also that Cupriavidus is common as a symbiont of widespread species.</title>
        <authorList>
            <person name="Rouws L."/>
            <person name="Barauna A."/>
            <person name="Beukes C."/>
            <person name="Rouws J.R.C."/>
            <person name="De Faria S.M."/>
            <person name="Gross E."/>
            <person name="Bueno Dos Reis Junior F."/>
            <person name="Simon M.F."/>
            <person name="Maluk M."/>
            <person name="Odee D.W."/>
            <person name="Kenicer G."/>
            <person name="Young J.P.W."/>
            <person name="Reis V.M."/>
            <person name="Zilli J."/>
            <person name="James E.K."/>
        </authorList>
    </citation>
    <scope>NUCLEOTIDE SEQUENCE</scope>
    <source>
        <strain evidence="1">EG181B</strain>
    </source>
</reference>
<keyword evidence="2" id="KW-1185">Reference proteome</keyword>
<evidence type="ECO:0000313" key="1">
    <source>
        <dbReference type="EMBL" id="MEX3931016.1"/>
    </source>
</evidence>
<protein>
    <submittedName>
        <fullName evidence="1">DUF86 domain-containing protein</fullName>
    </submittedName>
</protein>
<proteinExistence type="predicted"/>
<dbReference type="Proteomes" id="UP001558850">
    <property type="component" value="Unassembled WGS sequence"/>
</dbReference>
<dbReference type="EMBL" id="JBFRCH010000002">
    <property type="protein sequence ID" value="MEX3931016.1"/>
    <property type="molecule type" value="Genomic_DNA"/>
</dbReference>
<sequence>MIGEAAHNIELNHPDFSHGYFPVDPEVVWQTITRSLPALKETIAEIREQTP</sequence>
<name>A0ACC6TUJ5_9BURK</name>
<comment type="caution">
    <text evidence="1">The sequence shown here is derived from an EMBL/GenBank/DDBJ whole genome shotgun (WGS) entry which is preliminary data.</text>
</comment>
<organism evidence="1 2">
    <name type="scientific">Paraburkholderia phymatum</name>
    <dbReference type="NCBI Taxonomy" id="148447"/>
    <lineage>
        <taxon>Bacteria</taxon>
        <taxon>Pseudomonadati</taxon>
        <taxon>Pseudomonadota</taxon>
        <taxon>Betaproteobacteria</taxon>
        <taxon>Burkholderiales</taxon>
        <taxon>Burkholderiaceae</taxon>
        <taxon>Paraburkholderia</taxon>
    </lineage>
</organism>
<gene>
    <name evidence="1" type="ORF">AB4Y32_04190</name>
</gene>
<evidence type="ECO:0000313" key="2">
    <source>
        <dbReference type="Proteomes" id="UP001558850"/>
    </source>
</evidence>
<accession>A0ACC6TUJ5</accession>